<accession>A0A8S3X643</accession>
<dbReference type="AlphaFoldDB" id="A0A8S3X643"/>
<keyword evidence="4" id="KW-1185">Reference proteome</keyword>
<sequence length="333" mass="38350">MPYRRFKQILRCLHLNDNSKQPARSDPAYDKLYKIRPLLTLLNRVFQENAHNSSSQPIDESMILFKGRSSLKQYMPIKPIKRGFKVCCRCDGSTGYLYEFDIYTGKEGNSVKDNLGAKVITKSTEKLKGMAAVHVTFDNFFCGFNIMNYLYANGIYATGTVRRQRADLPQIAKSKTKLKLEKGQYKWRVKENVAFVIWQDTKEVLFLTNAFHPKENKTFVLKTQKNGTKVKAVVKEYTMGGVDHFDHIKGTYSVGRRSKRWWLRIFYFLFDACITNAFLLYSANANSATLTNLEFRVALARGLIGGFSSRKRRSAGVNYVVRKKLRFPTITKS</sequence>
<gene>
    <name evidence="3" type="ORF">PAPOLLO_LOCUS14555</name>
</gene>
<dbReference type="PANTHER" id="PTHR46599:SF3">
    <property type="entry name" value="PIGGYBAC TRANSPOSABLE ELEMENT-DERIVED PROTEIN 4"/>
    <property type="match status" value="1"/>
</dbReference>
<evidence type="ECO:0000313" key="3">
    <source>
        <dbReference type="EMBL" id="CAG5005368.1"/>
    </source>
</evidence>
<evidence type="ECO:0000256" key="1">
    <source>
        <dbReference type="SAM" id="Phobius"/>
    </source>
</evidence>
<keyword evidence="1" id="KW-0472">Membrane</keyword>
<evidence type="ECO:0000313" key="4">
    <source>
        <dbReference type="Proteomes" id="UP000691718"/>
    </source>
</evidence>
<comment type="caution">
    <text evidence="3">The sequence shown here is derived from an EMBL/GenBank/DDBJ whole genome shotgun (WGS) entry which is preliminary data.</text>
</comment>
<dbReference type="EMBL" id="CAJQZP010000978">
    <property type="protein sequence ID" value="CAG5005368.1"/>
    <property type="molecule type" value="Genomic_DNA"/>
</dbReference>
<protein>
    <submittedName>
        <fullName evidence="3">(apollo) hypothetical protein</fullName>
    </submittedName>
</protein>
<dbReference type="Proteomes" id="UP000691718">
    <property type="component" value="Unassembled WGS sequence"/>
</dbReference>
<organism evidence="3 4">
    <name type="scientific">Parnassius apollo</name>
    <name type="common">Apollo butterfly</name>
    <name type="synonym">Papilio apollo</name>
    <dbReference type="NCBI Taxonomy" id="110799"/>
    <lineage>
        <taxon>Eukaryota</taxon>
        <taxon>Metazoa</taxon>
        <taxon>Ecdysozoa</taxon>
        <taxon>Arthropoda</taxon>
        <taxon>Hexapoda</taxon>
        <taxon>Insecta</taxon>
        <taxon>Pterygota</taxon>
        <taxon>Neoptera</taxon>
        <taxon>Endopterygota</taxon>
        <taxon>Lepidoptera</taxon>
        <taxon>Glossata</taxon>
        <taxon>Ditrysia</taxon>
        <taxon>Papilionoidea</taxon>
        <taxon>Papilionidae</taxon>
        <taxon>Parnassiinae</taxon>
        <taxon>Parnassini</taxon>
        <taxon>Parnassius</taxon>
        <taxon>Parnassius</taxon>
    </lineage>
</organism>
<evidence type="ECO:0000259" key="2">
    <source>
        <dbReference type="Pfam" id="PF13843"/>
    </source>
</evidence>
<dbReference type="PANTHER" id="PTHR46599">
    <property type="entry name" value="PIGGYBAC TRANSPOSABLE ELEMENT-DERIVED PROTEIN 4"/>
    <property type="match status" value="1"/>
</dbReference>
<feature type="domain" description="PiggyBac transposable element-derived protein" evidence="2">
    <location>
        <begin position="1"/>
        <end position="278"/>
    </location>
</feature>
<dbReference type="Pfam" id="PF13843">
    <property type="entry name" value="DDE_Tnp_1_7"/>
    <property type="match status" value="1"/>
</dbReference>
<keyword evidence="1" id="KW-1133">Transmembrane helix</keyword>
<dbReference type="OrthoDB" id="118105at2759"/>
<reference evidence="3" key="1">
    <citation type="submission" date="2021-04" db="EMBL/GenBank/DDBJ databases">
        <authorList>
            <person name="Tunstrom K."/>
        </authorList>
    </citation>
    <scope>NUCLEOTIDE SEQUENCE</scope>
</reference>
<feature type="transmembrane region" description="Helical" evidence="1">
    <location>
        <begin position="261"/>
        <end position="281"/>
    </location>
</feature>
<keyword evidence="1" id="KW-0812">Transmembrane</keyword>
<proteinExistence type="predicted"/>
<dbReference type="InterPro" id="IPR029526">
    <property type="entry name" value="PGBD"/>
</dbReference>
<name>A0A8S3X643_PARAO</name>